<evidence type="ECO:0000256" key="3">
    <source>
        <dbReference type="ARBA" id="ARBA00022884"/>
    </source>
</evidence>
<keyword evidence="3 5" id="KW-0694">RNA-binding</keyword>
<dbReference type="Proteomes" id="UP000695022">
    <property type="component" value="Unplaced"/>
</dbReference>
<evidence type="ECO:0000256" key="5">
    <source>
        <dbReference type="PROSITE-ProRule" id="PRU00176"/>
    </source>
</evidence>
<dbReference type="CDD" id="cd12395">
    <property type="entry name" value="RRM2_RBM34"/>
    <property type="match status" value="1"/>
</dbReference>
<dbReference type="CDD" id="cd12394">
    <property type="entry name" value="RRM1_RBM34"/>
    <property type="match status" value="1"/>
</dbReference>
<keyword evidence="8" id="KW-1185">Reference proteome</keyword>
<feature type="region of interest" description="Disordered" evidence="6">
    <location>
        <begin position="364"/>
        <end position="475"/>
    </location>
</feature>
<sequence length="475" mass="52845">MQSDYKVGSIASLLSSGRGANDSGEATKIVKNKSILGLSKSALNHKEKIASLELFTKKFPKPAKVNTNIQSPPINVSANKVPEASKAVENVAHCSEKKTKAKRRKEKTEARVLERERLVLGDPRGIEPPAKKSKVKESNEKEANLPDRVPHVDSDDDGQSQNEPRKRGAKVHITPKQKELQEEKNLRTLFIGNLPKDTKKAELKKLFKQYGRVVTIRFRSLAPSDPSMPLKLVAIKGALHESRNTVNAYIEFSTADDASNALVLNGTMFGSCYIRCDLAGRAGQHDHKHSIFVGNLPFDIEDDALREFFKECGDIQGIRVIRDRKTSIGKGFGYLLFKSMDSVTLALKLNGSQLDGRELRISRSVKKSKPNANRVQPQQTGRLAKKVKAGHHEDQKQSSQSVGQKAKRFKKQRSFATNAATTVAAFTENQSKVKRKLKKKQPRKTVRSTAFRMSGKKQPSKAGKQKHQKKSSKHT</sequence>
<evidence type="ECO:0000256" key="2">
    <source>
        <dbReference type="ARBA" id="ARBA00007077"/>
    </source>
</evidence>
<feature type="domain" description="RRM" evidence="7">
    <location>
        <begin position="289"/>
        <end position="366"/>
    </location>
</feature>
<feature type="compositionally biased region" description="Low complexity" evidence="6">
    <location>
        <begin position="415"/>
        <end position="427"/>
    </location>
</feature>
<keyword evidence="4" id="KW-0539">Nucleus</keyword>
<organism evidence="8 9">
    <name type="scientific">Priapulus caudatus</name>
    <name type="common">Priapulid worm</name>
    <dbReference type="NCBI Taxonomy" id="37621"/>
    <lineage>
        <taxon>Eukaryota</taxon>
        <taxon>Metazoa</taxon>
        <taxon>Ecdysozoa</taxon>
        <taxon>Scalidophora</taxon>
        <taxon>Priapulida</taxon>
        <taxon>Priapulimorpha</taxon>
        <taxon>Priapulimorphida</taxon>
        <taxon>Priapulidae</taxon>
        <taxon>Priapulus</taxon>
    </lineage>
</organism>
<dbReference type="InterPro" id="IPR035979">
    <property type="entry name" value="RBD_domain_sf"/>
</dbReference>
<dbReference type="Gene3D" id="3.30.70.330">
    <property type="match status" value="2"/>
</dbReference>
<feature type="compositionally biased region" description="Basic residues" evidence="6">
    <location>
        <begin position="432"/>
        <end position="446"/>
    </location>
</feature>
<dbReference type="InterPro" id="IPR034221">
    <property type="entry name" value="RBM34_RRM2"/>
</dbReference>
<dbReference type="InterPro" id="IPR000504">
    <property type="entry name" value="RRM_dom"/>
</dbReference>
<feature type="compositionally biased region" description="Basic and acidic residues" evidence="6">
    <location>
        <begin position="106"/>
        <end position="119"/>
    </location>
</feature>
<dbReference type="Pfam" id="PF00076">
    <property type="entry name" value="RRM_1"/>
    <property type="match status" value="2"/>
</dbReference>
<comment type="subcellular location">
    <subcellularLocation>
        <location evidence="1">Nucleus</location>
        <location evidence="1">Nucleolus</location>
    </subcellularLocation>
</comment>
<evidence type="ECO:0000313" key="8">
    <source>
        <dbReference type="Proteomes" id="UP000695022"/>
    </source>
</evidence>
<feature type="compositionally biased region" description="Basic and acidic residues" evidence="6">
    <location>
        <begin position="135"/>
        <end position="153"/>
    </location>
</feature>
<dbReference type="PANTHER" id="PTHR23236:SF25">
    <property type="entry name" value="RNA-BINDING PROTEIN 34"/>
    <property type="match status" value="1"/>
</dbReference>
<comment type="similarity">
    <text evidence="2">Belongs to the RRM RBM34 family.</text>
</comment>
<dbReference type="InterPro" id="IPR012677">
    <property type="entry name" value="Nucleotide-bd_a/b_plait_sf"/>
</dbReference>
<feature type="domain" description="RRM" evidence="7">
    <location>
        <begin position="187"/>
        <end position="281"/>
    </location>
</feature>
<dbReference type="SUPFAM" id="SSF54928">
    <property type="entry name" value="RNA-binding domain, RBD"/>
    <property type="match status" value="2"/>
</dbReference>
<feature type="region of interest" description="Disordered" evidence="6">
    <location>
        <begin position="94"/>
        <end position="179"/>
    </location>
</feature>
<reference evidence="9" key="1">
    <citation type="submission" date="2025-08" db="UniProtKB">
        <authorList>
            <consortium name="RefSeq"/>
        </authorList>
    </citation>
    <scope>IDENTIFICATION</scope>
</reference>
<evidence type="ECO:0000256" key="1">
    <source>
        <dbReference type="ARBA" id="ARBA00004604"/>
    </source>
</evidence>
<dbReference type="SMART" id="SM00360">
    <property type="entry name" value="RRM"/>
    <property type="match status" value="2"/>
</dbReference>
<feature type="compositionally biased region" description="Polar residues" evidence="6">
    <location>
        <begin position="370"/>
        <end position="381"/>
    </location>
</feature>
<protein>
    <submittedName>
        <fullName evidence="9">RNA-binding protein 34-like isoform X1</fullName>
    </submittedName>
</protein>
<accession>A0ABM1DW19</accession>
<dbReference type="PROSITE" id="PS50102">
    <property type="entry name" value="RRM"/>
    <property type="match status" value="2"/>
</dbReference>
<gene>
    <name evidence="9" type="primary">LOC106806649</name>
</gene>
<dbReference type="GeneID" id="106806649"/>
<evidence type="ECO:0000313" key="9">
    <source>
        <dbReference type="RefSeq" id="XP_014664140.1"/>
    </source>
</evidence>
<dbReference type="RefSeq" id="XP_014664140.1">
    <property type="nucleotide sequence ID" value="XM_014808654.1"/>
</dbReference>
<feature type="compositionally biased region" description="Basic residues" evidence="6">
    <location>
        <begin position="454"/>
        <end position="475"/>
    </location>
</feature>
<name>A0ABM1DW19_PRICU</name>
<evidence type="ECO:0000259" key="7">
    <source>
        <dbReference type="PROSITE" id="PS50102"/>
    </source>
</evidence>
<dbReference type="PANTHER" id="PTHR23236">
    <property type="entry name" value="EUKARYOTIC TRANSLATION INITIATION FACTOR 4B/4H"/>
    <property type="match status" value="1"/>
</dbReference>
<proteinExistence type="inferred from homology"/>
<evidence type="ECO:0000256" key="6">
    <source>
        <dbReference type="SAM" id="MobiDB-lite"/>
    </source>
</evidence>
<evidence type="ECO:0000256" key="4">
    <source>
        <dbReference type="ARBA" id="ARBA00023242"/>
    </source>
</evidence>